<dbReference type="SUPFAM" id="SSF54171">
    <property type="entry name" value="DNA-binding domain"/>
    <property type="match status" value="1"/>
</dbReference>
<dbReference type="PRINTS" id="PR00367">
    <property type="entry name" value="ETHRSPELEMNT"/>
</dbReference>
<keyword evidence="9" id="KW-1185">Reference proteome</keyword>
<feature type="non-terminal residue" evidence="8">
    <location>
        <position position="1"/>
    </location>
</feature>
<keyword evidence="5" id="KW-0539">Nucleus</keyword>
<protein>
    <submittedName>
        <fullName evidence="8">Ethylene-responsive transcription factor</fullName>
    </submittedName>
</protein>
<dbReference type="InterPro" id="IPR036955">
    <property type="entry name" value="AP2/ERF_dom_sf"/>
</dbReference>
<dbReference type="GO" id="GO:0009873">
    <property type="term" value="P:ethylene-activated signaling pathway"/>
    <property type="evidence" value="ECO:0007669"/>
    <property type="project" value="InterPro"/>
</dbReference>
<gene>
    <name evidence="8" type="ORF">FRX31_028191</name>
</gene>
<evidence type="ECO:0000256" key="4">
    <source>
        <dbReference type="ARBA" id="ARBA00023163"/>
    </source>
</evidence>
<evidence type="ECO:0000259" key="7">
    <source>
        <dbReference type="PROSITE" id="PS51032"/>
    </source>
</evidence>
<evidence type="ECO:0000256" key="3">
    <source>
        <dbReference type="ARBA" id="ARBA00023125"/>
    </source>
</evidence>
<dbReference type="InterPro" id="IPR016177">
    <property type="entry name" value="DNA-bd_dom_sf"/>
</dbReference>
<dbReference type="CDD" id="cd00018">
    <property type="entry name" value="AP2"/>
    <property type="match status" value="1"/>
</dbReference>
<evidence type="ECO:0000256" key="5">
    <source>
        <dbReference type="ARBA" id="ARBA00023242"/>
    </source>
</evidence>
<keyword evidence="3" id="KW-0238">DNA-binding</keyword>
<evidence type="ECO:0000256" key="6">
    <source>
        <dbReference type="SAM" id="MobiDB-lite"/>
    </source>
</evidence>
<evidence type="ECO:0000313" key="9">
    <source>
        <dbReference type="Proteomes" id="UP000554482"/>
    </source>
</evidence>
<feature type="domain" description="AP2/ERF" evidence="7">
    <location>
        <begin position="6"/>
        <end position="63"/>
    </location>
</feature>
<evidence type="ECO:0000256" key="1">
    <source>
        <dbReference type="ARBA" id="ARBA00004123"/>
    </source>
</evidence>
<organism evidence="8 9">
    <name type="scientific">Thalictrum thalictroides</name>
    <name type="common">Rue-anemone</name>
    <name type="synonym">Anemone thalictroides</name>
    <dbReference type="NCBI Taxonomy" id="46969"/>
    <lineage>
        <taxon>Eukaryota</taxon>
        <taxon>Viridiplantae</taxon>
        <taxon>Streptophyta</taxon>
        <taxon>Embryophyta</taxon>
        <taxon>Tracheophyta</taxon>
        <taxon>Spermatophyta</taxon>
        <taxon>Magnoliopsida</taxon>
        <taxon>Ranunculales</taxon>
        <taxon>Ranunculaceae</taxon>
        <taxon>Thalictroideae</taxon>
        <taxon>Thalictrum</taxon>
    </lineage>
</organism>
<feature type="compositionally biased region" description="Low complexity" evidence="6">
    <location>
        <begin position="141"/>
        <end position="153"/>
    </location>
</feature>
<comment type="caution">
    <text evidence="8">The sequence shown here is derived from an EMBL/GenBank/DDBJ whole genome shotgun (WGS) entry which is preliminary data.</text>
</comment>
<keyword evidence="4" id="KW-0804">Transcription</keyword>
<dbReference type="AlphaFoldDB" id="A0A7J6VD03"/>
<reference evidence="8 9" key="1">
    <citation type="submission" date="2020-06" db="EMBL/GenBank/DDBJ databases">
        <title>Transcriptomic and genomic resources for Thalictrum thalictroides and T. hernandezii: Facilitating candidate gene discovery in an emerging model plant lineage.</title>
        <authorList>
            <person name="Arias T."/>
            <person name="Riano-Pachon D.M."/>
            <person name="Di Stilio V.S."/>
        </authorList>
    </citation>
    <scope>NUCLEOTIDE SEQUENCE [LARGE SCALE GENOMIC DNA]</scope>
    <source>
        <strain evidence="9">cv. WT478/WT964</strain>
        <tissue evidence="8">Leaves</tissue>
    </source>
</reference>
<dbReference type="InterPro" id="IPR001471">
    <property type="entry name" value="AP2/ERF_dom"/>
</dbReference>
<dbReference type="GO" id="GO:0005634">
    <property type="term" value="C:nucleus"/>
    <property type="evidence" value="ECO:0007669"/>
    <property type="project" value="UniProtKB-SubCell"/>
</dbReference>
<dbReference type="GO" id="GO:0003677">
    <property type="term" value="F:DNA binding"/>
    <property type="evidence" value="ECO:0007669"/>
    <property type="project" value="UniProtKB-KW"/>
</dbReference>
<accession>A0A7J6VD03</accession>
<feature type="region of interest" description="Disordered" evidence="6">
    <location>
        <begin position="141"/>
        <end position="190"/>
    </location>
</feature>
<keyword evidence="2" id="KW-0805">Transcription regulation</keyword>
<evidence type="ECO:0000313" key="8">
    <source>
        <dbReference type="EMBL" id="KAF5182222.1"/>
    </source>
</evidence>
<name>A0A7J6VD03_THATH</name>
<dbReference type="SMART" id="SM00380">
    <property type="entry name" value="AP2"/>
    <property type="match status" value="1"/>
</dbReference>
<dbReference type="Proteomes" id="UP000554482">
    <property type="component" value="Unassembled WGS sequence"/>
</dbReference>
<dbReference type="GO" id="GO:0003700">
    <property type="term" value="F:DNA-binding transcription factor activity"/>
    <property type="evidence" value="ECO:0007669"/>
    <property type="project" value="InterPro"/>
</dbReference>
<dbReference type="InterPro" id="IPR044808">
    <property type="entry name" value="ERF_plant"/>
</dbReference>
<proteinExistence type="predicted"/>
<dbReference type="FunFam" id="3.30.730.10:FF:000001">
    <property type="entry name" value="Ethylene-responsive transcription factor 2"/>
    <property type="match status" value="1"/>
</dbReference>
<dbReference type="EMBL" id="JABWDY010035063">
    <property type="protein sequence ID" value="KAF5182222.1"/>
    <property type="molecule type" value="Genomic_DNA"/>
</dbReference>
<dbReference type="OrthoDB" id="1925932at2759"/>
<dbReference type="PANTHER" id="PTHR31190:SF489">
    <property type="entry name" value="ETHYLENE-RESPONSIVE TRANSCRIPTION FACTOR ERF113-RELATED"/>
    <property type="match status" value="1"/>
</dbReference>
<feature type="compositionally biased region" description="Low complexity" evidence="6">
    <location>
        <begin position="170"/>
        <end position="181"/>
    </location>
</feature>
<comment type="subcellular location">
    <subcellularLocation>
        <location evidence="1">Nucleus</location>
    </subcellularLocation>
</comment>
<sequence>AQTRRHYRGVRQRPWGKWAAEIRDPKKAARVWLGTFDTAEAAAIAYDDAALKFKGAKAKLNFPERVQGRTELRYYMGPQNTNIVSMERAPDPVIPPFQHPFSQDAYDILQYAQLLSSNEDVQQFGTPNFYNQQQFVSSSTSSTMLSSPSLTSSETAQQQQEFLIRYGGASSSPKPSEQSRSNKNRRHPSE</sequence>
<dbReference type="PANTHER" id="PTHR31190">
    <property type="entry name" value="DNA-BINDING DOMAIN"/>
    <property type="match status" value="1"/>
</dbReference>
<dbReference type="Gene3D" id="3.30.730.10">
    <property type="entry name" value="AP2/ERF domain"/>
    <property type="match status" value="1"/>
</dbReference>
<dbReference type="Pfam" id="PF00847">
    <property type="entry name" value="AP2"/>
    <property type="match status" value="1"/>
</dbReference>
<evidence type="ECO:0000256" key="2">
    <source>
        <dbReference type="ARBA" id="ARBA00023015"/>
    </source>
</evidence>
<dbReference type="PROSITE" id="PS51032">
    <property type="entry name" value="AP2_ERF"/>
    <property type="match status" value="1"/>
</dbReference>